<dbReference type="GO" id="GO:0006364">
    <property type="term" value="P:rRNA processing"/>
    <property type="evidence" value="ECO:0007669"/>
    <property type="project" value="InterPro"/>
</dbReference>
<dbReference type="EMBL" id="HBFW01022523">
    <property type="protein sequence ID" value="CAD8943455.1"/>
    <property type="molecule type" value="Transcribed_RNA"/>
</dbReference>
<dbReference type="Pfam" id="PF08282">
    <property type="entry name" value="Hydrolase_3"/>
    <property type="match status" value="1"/>
</dbReference>
<dbReference type="InterPro" id="IPR002036">
    <property type="entry name" value="YbeY"/>
</dbReference>
<reference evidence="2" key="1">
    <citation type="submission" date="2021-01" db="EMBL/GenBank/DDBJ databases">
        <authorList>
            <person name="Corre E."/>
            <person name="Pelletier E."/>
            <person name="Niang G."/>
            <person name="Scheremetjew M."/>
            <person name="Finn R."/>
            <person name="Kale V."/>
            <person name="Holt S."/>
            <person name="Cochrane G."/>
            <person name="Meng A."/>
            <person name="Brown T."/>
            <person name="Cohen L."/>
        </authorList>
    </citation>
    <scope>NUCLEOTIDE SEQUENCE</scope>
    <source>
        <strain evidence="2">ECT3854</strain>
    </source>
</reference>
<evidence type="ECO:0000256" key="1">
    <source>
        <dbReference type="SAM" id="MobiDB-lite"/>
    </source>
</evidence>
<dbReference type="PANTHER" id="PTHR46986:SF1">
    <property type="entry name" value="ENDORIBONUCLEASE YBEY, CHLOROPLASTIC"/>
    <property type="match status" value="1"/>
</dbReference>
<dbReference type="GO" id="GO:0004222">
    <property type="term" value="F:metalloendopeptidase activity"/>
    <property type="evidence" value="ECO:0007669"/>
    <property type="project" value="InterPro"/>
</dbReference>
<evidence type="ECO:0008006" key="3">
    <source>
        <dbReference type="Google" id="ProtNLM"/>
    </source>
</evidence>
<dbReference type="Gene3D" id="3.40.50.1000">
    <property type="entry name" value="HAD superfamily/HAD-like"/>
    <property type="match status" value="1"/>
</dbReference>
<organism evidence="2">
    <name type="scientific">Cyclophora tenuis</name>
    <name type="common">Marine diatom</name>
    <dbReference type="NCBI Taxonomy" id="216820"/>
    <lineage>
        <taxon>Eukaryota</taxon>
        <taxon>Sar</taxon>
        <taxon>Stramenopiles</taxon>
        <taxon>Ochrophyta</taxon>
        <taxon>Bacillariophyta</taxon>
        <taxon>Fragilariophyceae</taxon>
        <taxon>Fragilariophycidae</taxon>
        <taxon>Cyclophorales</taxon>
        <taxon>Cyclophoraceae</taxon>
        <taxon>Cyclophora</taxon>
    </lineage>
</organism>
<dbReference type="SUPFAM" id="SSF56784">
    <property type="entry name" value="HAD-like"/>
    <property type="match status" value="1"/>
</dbReference>
<sequence length="142" mass="15113">MDPDPAKLTTVVRPVLEQLARDYNATITQALPTMLEVLPPNCSKLRGVEELCKQLSKTSTTTASSSSDVENDDDDDLILVEDHVLALGDAENDMELLKKASIGVAMGNASPPAQDAADFVMTETNNEGGAGAALQVFLFGQY</sequence>
<name>A0A7S1GQG5_CYCTE</name>
<feature type="compositionally biased region" description="Low complexity" evidence="1">
    <location>
        <begin position="56"/>
        <end position="68"/>
    </location>
</feature>
<accession>A0A7S1GQG5</accession>
<protein>
    <recommendedName>
        <fullName evidence="3">Protein-serine/threonine phosphatase</fullName>
    </recommendedName>
</protein>
<feature type="region of interest" description="Disordered" evidence="1">
    <location>
        <begin position="56"/>
        <end position="75"/>
    </location>
</feature>
<dbReference type="PANTHER" id="PTHR46986">
    <property type="entry name" value="ENDORIBONUCLEASE YBEY, CHLOROPLASTIC"/>
    <property type="match status" value="1"/>
</dbReference>
<gene>
    <name evidence="2" type="ORF">CTEN0397_LOCUS14523</name>
</gene>
<dbReference type="InterPro" id="IPR023214">
    <property type="entry name" value="HAD_sf"/>
</dbReference>
<dbReference type="PROSITE" id="PS01229">
    <property type="entry name" value="COF_2"/>
    <property type="match status" value="1"/>
</dbReference>
<evidence type="ECO:0000313" key="2">
    <source>
        <dbReference type="EMBL" id="CAD8943455.1"/>
    </source>
</evidence>
<dbReference type="InterPro" id="IPR036412">
    <property type="entry name" value="HAD-like_sf"/>
</dbReference>
<dbReference type="AlphaFoldDB" id="A0A7S1GQG5"/>
<proteinExistence type="predicted"/>